<accession>A0A2W2B6F8</accession>
<evidence type="ECO:0000313" key="9">
    <source>
        <dbReference type="Proteomes" id="UP000248795"/>
    </source>
</evidence>
<feature type="transmembrane region" description="Helical" evidence="7">
    <location>
        <begin position="234"/>
        <end position="258"/>
    </location>
</feature>
<evidence type="ECO:0000256" key="4">
    <source>
        <dbReference type="ARBA" id="ARBA00022989"/>
    </source>
</evidence>
<reference evidence="9" key="1">
    <citation type="submission" date="2018-06" db="EMBL/GenBank/DDBJ databases">
        <title>Aestuariibacter litoralis strain KCTC 52945T.</title>
        <authorList>
            <person name="Li X."/>
            <person name="Salam N."/>
            <person name="Li J.-L."/>
            <person name="Chen Y.-M."/>
            <person name="Yang Z.-W."/>
            <person name="Zhang L.-Y."/>
            <person name="Han M.-X."/>
            <person name="Xiao M."/>
            <person name="Li W.-J."/>
        </authorList>
    </citation>
    <scope>NUCLEOTIDE SEQUENCE [LARGE SCALE GENOMIC DNA]</scope>
    <source>
        <strain evidence="9">KCTC 52945</strain>
    </source>
</reference>
<dbReference type="PANTHER" id="PTHR21716">
    <property type="entry name" value="TRANSMEMBRANE PROTEIN"/>
    <property type="match status" value="1"/>
</dbReference>
<feature type="transmembrane region" description="Helical" evidence="7">
    <location>
        <begin position="89"/>
        <end position="118"/>
    </location>
</feature>
<evidence type="ECO:0000256" key="7">
    <source>
        <dbReference type="SAM" id="Phobius"/>
    </source>
</evidence>
<keyword evidence="9" id="KW-1185">Reference proteome</keyword>
<proteinExistence type="inferred from homology"/>
<feature type="transmembrane region" description="Helical" evidence="7">
    <location>
        <begin position="302"/>
        <end position="324"/>
    </location>
</feature>
<dbReference type="GO" id="GO:0016020">
    <property type="term" value="C:membrane"/>
    <property type="evidence" value="ECO:0007669"/>
    <property type="project" value="UniProtKB-SubCell"/>
</dbReference>
<feature type="transmembrane region" description="Helical" evidence="7">
    <location>
        <begin position="330"/>
        <end position="359"/>
    </location>
</feature>
<dbReference type="Pfam" id="PF01594">
    <property type="entry name" value="AI-2E_transport"/>
    <property type="match status" value="1"/>
</dbReference>
<evidence type="ECO:0000256" key="5">
    <source>
        <dbReference type="ARBA" id="ARBA00023136"/>
    </source>
</evidence>
<evidence type="ECO:0000256" key="6">
    <source>
        <dbReference type="SAM" id="MobiDB-lite"/>
    </source>
</evidence>
<dbReference type="EMBL" id="QKVK01000009">
    <property type="protein sequence ID" value="PZF75708.1"/>
    <property type="molecule type" value="Genomic_DNA"/>
</dbReference>
<feature type="transmembrane region" description="Helical" evidence="7">
    <location>
        <begin position="264"/>
        <end position="295"/>
    </location>
</feature>
<comment type="caution">
    <text evidence="8">The sequence shown here is derived from an EMBL/GenBank/DDBJ whole genome shotgun (WGS) entry which is preliminary data.</text>
</comment>
<feature type="region of interest" description="Disordered" evidence="6">
    <location>
        <begin position="1"/>
        <end position="23"/>
    </location>
</feature>
<evidence type="ECO:0000313" key="8">
    <source>
        <dbReference type="EMBL" id="PZF75708.1"/>
    </source>
</evidence>
<keyword evidence="4 7" id="KW-1133">Transmembrane helix</keyword>
<feature type="transmembrane region" description="Helical" evidence="7">
    <location>
        <begin position="33"/>
        <end position="53"/>
    </location>
</feature>
<sequence length="389" mass="41509">MGLWSLRHPRPHRGRGHHTDADGTDLTAEQQRLLLHIRRIAAGLLAIAAVAGAAFARDFLLPAVFAFFIATTMRPLVRAMSRRGIPAWATTAGIVLVAAAILGIATSAFAGAISQWIADAPRLQQELMHKLAALRSSFDGLIHISDALQQAAAPANSDAQEVVVKQPMLPTVFTVLAGYPLNVIFVASGAIVIAVFLMASGDLFYEKLIRVMPTLSDKKAALAIALDVEREVSAYLLSITLINAGLAVAVGLAFWLIGLPTPHLWALFAFVLNFIPYLGPITGLAVSALIGFVVFDTLGHALLAPLAYGILIGLETQIITPAVLSRRMEINAVMILLALAFWAWCWGIAGIVVAVPILVSFRVLCAHVEALAPFGEFLAQRHSAETTTA</sequence>
<evidence type="ECO:0000256" key="3">
    <source>
        <dbReference type="ARBA" id="ARBA00022692"/>
    </source>
</evidence>
<dbReference type="PANTHER" id="PTHR21716:SF16">
    <property type="entry name" value="BLL1467 PROTEIN"/>
    <property type="match status" value="1"/>
</dbReference>
<protein>
    <submittedName>
        <fullName evidence="8">AI-2E family transporter</fullName>
    </submittedName>
</protein>
<dbReference type="AlphaFoldDB" id="A0A2W2B6F8"/>
<dbReference type="InterPro" id="IPR002549">
    <property type="entry name" value="AI-2E-like"/>
</dbReference>
<name>A0A2W2B6F8_9HYPH</name>
<feature type="transmembrane region" description="Helical" evidence="7">
    <location>
        <begin position="59"/>
        <end position="77"/>
    </location>
</feature>
<feature type="transmembrane region" description="Helical" evidence="7">
    <location>
        <begin position="183"/>
        <end position="205"/>
    </location>
</feature>
<dbReference type="GO" id="GO:0055085">
    <property type="term" value="P:transmembrane transport"/>
    <property type="evidence" value="ECO:0007669"/>
    <property type="project" value="TreeGrafter"/>
</dbReference>
<dbReference type="Proteomes" id="UP000248795">
    <property type="component" value="Unassembled WGS sequence"/>
</dbReference>
<organism evidence="8 9">
    <name type="scientific">Aestuariivirga litoralis</name>
    <dbReference type="NCBI Taxonomy" id="2650924"/>
    <lineage>
        <taxon>Bacteria</taxon>
        <taxon>Pseudomonadati</taxon>
        <taxon>Pseudomonadota</taxon>
        <taxon>Alphaproteobacteria</taxon>
        <taxon>Hyphomicrobiales</taxon>
        <taxon>Aestuariivirgaceae</taxon>
        <taxon>Aestuariivirga</taxon>
    </lineage>
</organism>
<evidence type="ECO:0000256" key="2">
    <source>
        <dbReference type="ARBA" id="ARBA00009773"/>
    </source>
</evidence>
<comment type="similarity">
    <text evidence="2">Belongs to the autoinducer-2 exporter (AI-2E) (TC 2.A.86) family.</text>
</comment>
<keyword evidence="3 7" id="KW-0812">Transmembrane</keyword>
<comment type="subcellular location">
    <subcellularLocation>
        <location evidence="1">Membrane</location>
        <topology evidence="1">Multi-pass membrane protein</topology>
    </subcellularLocation>
</comment>
<evidence type="ECO:0000256" key="1">
    <source>
        <dbReference type="ARBA" id="ARBA00004141"/>
    </source>
</evidence>
<keyword evidence="5 7" id="KW-0472">Membrane</keyword>
<feature type="compositionally biased region" description="Basic residues" evidence="6">
    <location>
        <begin position="7"/>
        <end position="16"/>
    </location>
</feature>
<gene>
    <name evidence="8" type="ORF">DK847_17880</name>
</gene>